<name>A0ABN9V6U7_9DINO</name>
<comment type="caution">
    <text evidence="1">The sequence shown here is derived from an EMBL/GenBank/DDBJ whole genome shotgun (WGS) entry which is preliminary data.</text>
</comment>
<accession>A0ABN9V6U7</accession>
<reference evidence="1" key="1">
    <citation type="submission" date="2023-10" db="EMBL/GenBank/DDBJ databases">
        <authorList>
            <person name="Chen Y."/>
            <person name="Shah S."/>
            <person name="Dougan E. K."/>
            <person name="Thang M."/>
            <person name="Chan C."/>
        </authorList>
    </citation>
    <scope>NUCLEOTIDE SEQUENCE [LARGE SCALE GENOMIC DNA]</scope>
</reference>
<sequence>DYDIQTKKIFGPMQVCKHGSGEGMLSMVAKQIGDVYLLKMLGLKTDLFCLLQSGR</sequence>
<gene>
    <name evidence="1" type="ORF">PCOR1329_LOCUS54488</name>
</gene>
<evidence type="ECO:0000313" key="1">
    <source>
        <dbReference type="EMBL" id="CAK0867583.1"/>
    </source>
</evidence>
<feature type="non-terminal residue" evidence="1">
    <location>
        <position position="55"/>
    </location>
</feature>
<proteinExistence type="predicted"/>
<protein>
    <submittedName>
        <fullName evidence="1">Uncharacterized protein</fullName>
    </submittedName>
</protein>
<dbReference type="EMBL" id="CAUYUJ010016660">
    <property type="protein sequence ID" value="CAK0867583.1"/>
    <property type="molecule type" value="Genomic_DNA"/>
</dbReference>
<organism evidence="1 2">
    <name type="scientific">Prorocentrum cordatum</name>
    <dbReference type="NCBI Taxonomy" id="2364126"/>
    <lineage>
        <taxon>Eukaryota</taxon>
        <taxon>Sar</taxon>
        <taxon>Alveolata</taxon>
        <taxon>Dinophyceae</taxon>
        <taxon>Prorocentrales</taxon>
        <taxon>Prorocentraceae</taxon>
        <taxon>Prorocentrum</taxon>
    </lineage>
</organism>
<dbReference type="Proteomes" id="UP001189429">
    <property type="component" value="Unassembled WGS sequence"/>
</dbReference>
<evidence type="ECO:0000313" key="2">
    <source>
        <dbReference type="Proteomes" id="UP001189429"/>
    </source>
</evidence>
<feature type="non-terminal residue" evidence="1">
    <location>
        <position position="1"/>
    </location>
</feature>
<keyword evidence="2" id="KW-1185">Reference proteome</keyword>